<keyword evidence="1" id="KW-0472">Membrane</keyword>
<reference evidence="3" key="1">
    <citation type="submission" date="2016-01" db="EMBL/GenBank/DDBJ databases">
        <authorList>
            <person name="Mitreva M."/>
            <person name="Pepin K.H."/>
            <person name="Mihindukulasuriya K.A."/>
            <person name="Fulton R."/>
            <person name="Fronick C."/>
            <person name="O'Laughlin M."/>
            <person name="Miner T."/>
            <person name="Herter B."/>
            <person name="Rosa B.A."/>
            <person name="Cordes M."/>
            <person name="Tomlinson C."/>
            <person name="Wollam A."/>
            <person name="Palsikar V.B."/>
            <person name="Mardis E.R."/>
            <person name="Wilson R.K."/>
        </authorList>
    </citation>
    <scope>NUCLEOTIDE SEQUENCE [LARGE SCALE GENOMIC DNA]</scope>
    <source>
        <strain evidence="3">DNF00729</strain>
    </source>
</reference>
<keyword evidence="3" id="KW-1185">Reference proteome</keyword>
<name>A0A134AH01_9FIRM</name>
<organism evidence="2 3">
    <name type="scientific">Aedoeadaptatus coxii</name>
    <dbReference type="NCBI Taxonomy" id="755172"/>
    <lineage>
        <taxon>Bacteria</taxon>
        <taxon>Bacillati</taxon>
        <taxon>Bacillota</taxon>
        <taxon>Tissierellia</taxon>
        <taxon>Tissierellales</taxon>
        <taxon>Peptoniphilaceae</taxon>
        <taxon>Aedoeadaptatus</taxon>
    </lineage>
</organism>
<dbReference type="AlphaFoldDB" id="A0A134AH01"/>
<protein>
    <submittedName>
        <fullName evidence="2">Uncharacterized protein</fullName>
    </submittedName>
</protein>
<gene>
    <name evidence="2" type="ORF">HMPREF1863_00696</name>
</gene>
<comment type="caution">
    <text evidence="2">The sequence shown here is derived from an EMBL/GenBank/DDBJ whole genome shotgun (WGS) entry which is preliminary data.</text>
</comment>
<accession>A0A134AH01</accession>
<evidence type="ECO:0000256" key="1">
    <source>
        <dbReference type="SAM" id="Phobius"/>
    </source>
</evidence>
<evidence type="ECO:0000313" key="2">
    <source>
        <dbReference type="EMBL" id="KXB66971.1"/>
    </source>
</evidence>
<evidence type="ECO:0000313" key="3">
    <source>
        <dbReference type="Proteomes" id="UP000070442"/>
    </source>
</evidence>
<proteinExistence type="predicted"/>
<dbReference type="EMBL" id="LSDG01000023">
    <property type="protein sequence ID" value="KXB66971.1"/>
    <property type="molecule type" value="Genomic_DNA"/>
</dbReference>
<dbReference type="PATRIC" id="fig|755172.3.peg.667"/>
<sequence>MEFIISIRYLLSTPVFNVYRQIYGKYILVFPLYVNCFRFMAVILFSFFIFNCYFNILK</sequence>
<keyword evidence="1" id="KW-0812">Transmembrane</keyword>
<feature type="transmembrane region" description="Helical" evidence="1">
    <location>
        <begin position="32"/>
        <end position="54"/>
    </location>
</feature>
<keyword evidence="1" id="KW-1133">Transmembrane helix</keyword>
<dbReference type="Proteomes" id="UP000070442">
    <property type="component" value="Unassembled WGS sequence"/>
</dbReference>